<feature type="domain" description="Cytochrome c7-like" evidence="2">
    <location>
        <begin position="89"/>
        <end position="148"/>
    </location>
</feature>
<evidence type="ECO:0000259" key="2">
    <source>
        <dbReference type="Pfam" id="PF14522"/>
    </source>
</evidence>
<reference evidence="3 4" key="1">
    <citation type="submission" date="2014-10" db="EMBL/GenBank/DDBJ databases">
        <title>Draft genome of anammox bacterium scalindua brodae, obtained using differential coverage binning of sequence data from two enrichment reactors.</title>
        <authorList>
            <person name="Speth D.R."/>
            <person name="Russ L."/>
            <person name="Kartal B."/>
            <person name="Op den Camp H.J."/>
            <person name="Dutilh B.E."/>
            <person name="Jetten M.S."/>
        </authorList>
    </citation>
    <scope>NUCLEOTIDE SEQUENCE [LARGE SCALE GENOMIC DNA]</scope>
    <source>
        <strain evidence="3">RU1</strain>
    </source>
</reference>
<organism evidence="3 4">
    <name type="scientific">Candidatus Scalindua brodae</name>
    <dbReference type="NCBI Taxonomy" id="237368"/>
    <lineage>
        <taxon>Bacteria</taxon>
        <taxon>Pseudomonadati</taxon>
        <taxon>Planctomycetota</taxon>
        <taxon>Candidatus Brocadiia</taxon>
        <taxon>Candidatus Brocadiales</taxon>
        <taxon>Candidatus Scalinduaceae</taxon>
        <taxon>Candidatus Scalindua</taxon>
    </lineage>
</organism>
<dbReference type="Pfam" id="PF14522">
    <property type="entry name" value="Cytochrome_C7"/>
    <property type="match status" value="1"/>
</dbReference>
<proteinExistence type="predicted"/>
<name>A0A0B0EME6_9BACT</name>
<dbReference type="InterPro" id="IPR029467">
    <property type="entry name" value="Cyt_c7-like"/>
</dbReference>
<comment type="caution">
    <text evidence="3">The sequence shown here is derived from an EMBL/GenBank/DDBJ whole genome shotgun (WGS) entry which is preliminary data.</text>
</comment>
<accession>A0A0B0EME6</accession>
<evidence type="ECO:0000313" key="3">
    <source>
        <dbReference type="EMBL" id="KHE92298.1"/>
    </source>
</evidence>
<feature type="chain" id="PRO_5002054365" evidence="1">
    <location>
        <begin position="24"/>
        <end position="333"/>
    </location>
</feature>
<feature type="signal peptide" evidence="1">
    <location>
        <begin position="1"/>
        <end position="23"/>
    </location>
</feature>
<dbReference type="EMBL" id="JRYO01000135">
    <property type="protein sequence ID" value="KHE92298.1"/>
    <property type="molecule type" value="Genomic_DNA"/>
</dbReference>
<dbReference type="eggNOG" id="COG3303">
    <property type="taxonomic scope" value="Bacteria"/>
</dbReference>
<evidence type="ECO:0000313" key="4">
    <source>
        <dbReference type="Proteomes" id="UP000030652"/>
    </source>
</evidence>
<evidence type="ECO:0000256" key="1">
    <source>
        <dbReference type="SAM" id="SignalP"/>
    </source>
</evidence>
<dbReference type="SUPFAM" id="SSF48695">
    <property type="entry name" value="Multiheme cytochromes"/>
    <property type="match status" value="1"/>
</dbReference>
<keyword evidence="1" id="KW-0732">Signal</keyword>
<sequence>MKNIKLFIVVSLTVFLGVVGACKAVPESGSGQASSIENATPDSGITRSVSVKNISKDILNVESEDKGCMSCHEGIEVINDRMQPYLLLFAKQKYGKGRGYECAICHEGVPSSGKKEESHKGLIPNPSSMWVLHEGKGCAKCHDGKGSITTLMGKPLEKPVGGEIMSENMATLDPSGTLGKDYTNRLSRSLHSLQTGIASKNLSSNGVVPKGTFPYGNFDMVDTDGPVPGVGTDKFKEWTEKAIKFGYLRRLDSVEEIPDFKEGVSVFGSEEKAGFSDTYRKQCARCHVWGEGRNKRGDLRASGCAACHMLYGNDGQYEGNDPNIKNSGERLIR</sequence>
<dbReference type="Proteomes" id="UP000030652">
    <property type="component" value="Unassembled WGS sequence"/>
</dbReference>
<protein>
    <submittedName>
        <fullName evidence="3">Putative heme protein</fullName>
    </submittedName>
</protein>
<dbReference type="AlphaFoldDB" id="A0A0B0EME6"/>
<gene>
    <name evidence="3" type="ORF">SCABRO_01855</name>
</gene>
<dbReference type="PROSITE" id="PS51257">
    <property type="entry name" value="PROKAR_LIPOPROTEIN"/>
    <property type="match status" value="1"/>
</dbReference>
<dbReference type="InterPro" id="IPR036280">
    <property type="entry name" value="Multihaem_cyt_sf"/>
</dbReference>
<dbReference type="Gene3D" id="3.90.10.10">
    <property type="entry name" value="Cytochrome C3"/>
    <property type="match status" value="1"/>
</dbReference>